<proteinExistence type="predicted"/>
<keyword evidence="2" id="KW-0812">Transmembrane</keyword>
<dbReference type="PANTHER" id="PTHR39948">
    <property type="entry name" value="GEO11419P1"/>
    <property type="match status" value="1"/>
</dbReference>
<organism evidence="3 4">
    <name type="scientific">Homarus americanus</name>
    <name type="common">American lobster</name>
    <dbReference type="NCBI Taxonomy" id="6706"/>
    <lineage>
        <taxon>Eukaryota</taxon>
        <taxon>Metazoa</taxon>
        <taxon>Ecdysozoa</taxon>
        <taxon>Arthropoda</taxon>
        <taxon>Crustacea</taxon>
        <taxon>Multicrustacea</taxon>
        <taxon>Malacostraca</taxon>
        <taxon>Eumalacostraca</taxon>
        <taxon>Eucarida</taxon>
        <taxon>Decapoda</taxon>
        <taxon>Pleocyemata</taxon>
        <taxon>Astacidea</taxon>
        <taxon>Nephropoidea</taxon>
        <taxon>Nephropidae</taxon>
        <taxon>Homarus</taxon>
    </lineage>
</organism>
<dbReference type="EMBL" id="JAHLQT010014926">
    <property type="protein sequence ID" value="KAG7169924.1"/>
    <property type="molecule type" value="Genomic_DNA"/>
</dbReference>
<evidence type="ECO:0000313" key="4">
    <source>
        <dbReference type="Proteomes" id="UP000747542"/>
    </source>
</evidence>
<gene>
    <name evidence="3" type="ORF">Hamer_G019739</name>
</gene>
<accession>A0A8J5N004</accession>
<evidence type="ECO:0000256" key="2">
    <source>
        <dbReference type="SAM" id="Phobius"/>
    </source>
</evidence>
<protein>
    <submittedName>
        <fullName evidence="3">Uncharacterized protein</fullName>
    </submittedName>
</protein>
<reference evidence="3" key="1">
    <citation type="journal article" date="2021" name="Sci. Adv.">
        <title>The American lobster genome reveals insights on longevity, neural, and immune adaptations.</title>
        <authorList>
            <person name="Polinski J.M."/>
            <person name="Zimin A.V."/>
            <person name="Clark K.F."/>
            <person name="Kohn A.B."/>
            <person name="Sadowski N."/>
            <person name="Timp W."/>
            <person name="Ptitsyn A."/>
            <person name="Khanna P."/>
            <person name="Romanova D.Y."/>
            <person name="Williams P."/>
            <person name="Greenwood S.J."/>
            <person name="Moroz L.L."/>
            <person name="Walt D.R."/>
            <person name="Bodnar A.G."/>
        </authorList>
    </citation>
    <scope>NUCLEOTIDE SEQUENCE</scope>
    <source>
        <strain evidence="3">GMGI-L3</strain>
    </source>
</reference>
<name>A0A8J5N004_HOMAM</name>
<keyword evidence="2" id="KW-0472">Membrane</keyword>
<feature type="transmembrane region" description="Helical" evidence="2">
    <location>
        <begin position="55"/>
        <end position="81"/>
    </location>
</feature>
<comment type="caution">
    <text evidence="3">The sequence shown here is derived from an EMBL/GenBank/DDBJ whole genome shotgun (WGS) entry which is preliminary data.</text>
</comment>
<feature type="compositionally biased region" description="Basic and acidic residues" evidence="1">
    <location>
        <begin position="1"/>
        <end position="11"/>
    </location>
</feature>
<keyword evidence="4" id="KW-1185">Reference proteome</keyword>
<dbReference type="Proteomes" id="UP000747542">
    <property type="component" value="Unassembled WGS sequence"/>
</dbReference>
<dbReference type="AlphaFoldDB" id="A0A8J5N004"/>
<feature type="region of interest" description="Disordered" evidence="1">
    <location>
        <begin position="1"/>
        <end position="49"/>
    </location>
</feature>
<dbReference type="PANTHER" id="PTHR39948:SF1">
    <property type="entry name" value="GEO11419P1"/>
    <property type="match status" value="1"/>
</dbReference>
<evidence type="ECO:0000313" key="3">
    <source>
        <dbReference type="EMBL" id="KAG7169924.1"/>
    </source>
</evidence>
<keyword evidence="2" id="KW-1133">Transmembrane helix</keyword>
<feature type="non-terminal residue" evidence="3">
    <location>
        <position position="1"/>
    </location>
</feature>
<evidence type="ECO:0000256" key="1">
    <source>
        <dbReference type="SAM" id="MobiDB-lite"/>
    </source>
</evidence>
<sequence>KVVGTYEREPSGKLGTTTNERRPQTKQTPAGVGDGTGEGNGAGSGGSTEGGSGGILWQIIWLVLLILAAIWVAGFCAWWYIMLVPFTVCIPPLATVTDILLRGAQLTYFCAKNMMDANTFGEAWANAASTIPPTVLVTTSSG</sequence>
<feature type="compositionally biased region" description="Gly residues" evidence="1">
    <location>
        <begin position="32"/>
        <end position="49"/>
    </location>
</feature>